<accession>A0A2P9DMD1</accession>
<proteinExistence type="predicted"/>
<dbReference type="VEuPathDB" id="PlasmoDB:PRG01_1303100"/>
<feature type="domain" description="Plasmodium RESA N-terminal" evidence="1">
    <location>
        <begin position="49"/>
        <end position="177"/>
    </location>
</feature>
<gene>
    <name evidence="2" type="ORF">PRG01_1303100</name>
</gene>
<dbReference type="InterPro" id="IPR019111">
    <property type="entry name" value="PRESA_N"/>
</dbReference>
<protein>
    <recommendedName>
        <fullName evidence="1">Plasmodium RESA N-terminal domain-containing protein</fullName>
    </recommendedName>
</protein>
<dbReference type="Proteomes" id="UP000240500">
    <property type="component" value="Chromosome 13"/>
</dbReference>
<dbReference type="InterPro" id="IPR006526">
    <property type="entry name" value="Export_prot_PHISTa/b/c"/>
</dbReference>
<evidence type="ECO:0000313" key="3">
    <source>
        <dbReference type="Proteomes" id="UP000240500"/>
    </source>
</evidence>
<dbReference type="Pfam" id="PF09687">
    <property type="entry name" value="PRESAN"/>
    <property type="match status" value="1"/>
</dbReference>
<reference evidence="2 3" key="1">
    <citation type="submission" date="2016-09" db="EMBL/GenBank/DDBJ databases">
        <authorList>
            <consortium name="Pathogen Informatics"/>
        </authorList>
    </citation>
    <scope>NUCLEOTIDE SEQUENCE [LARGE SCALE GENOMIC DNA]</scope>
</reference>
<dbReference type="AlphaFoldDB" id="A0A2P9DMD1"/>
<evidence type="ECO:0000313" key="2">
    <source>
        <dbReference type="EMBL" id="SOV81650.1"/>
    </source>
</evidence>
<organism evidence="2 3">
    <name type="scientific">Plasmodium reichenowi</name>
    <dbReference type="NCBI Taxonomy" id="5854"/>
    <lineage>
        <taxon>Eukaryota</taxon>
        <taxon>Sar</taxon>
        <taxon>Alveolata</taxon>
        <taxon>Apicomplexa</taxon>
        <taxon>Aconoidasida</taxon>
        <taxon>Haemosporida</taxon>
        <taxon>Plasmodiidae</taxon>
        <taxon>Plasmodium</taxon>
        <taxon>Plasmodium (Laverania)</taxon>
    </lineage>
</organism>
<sequence>MYSADENKKGKLHYDNKYRTNNDFENGNLGNKSNSSISNVNYNDISKQLRRQELIDILYSFNECPSNSYLFKLWEHTFGVHNERISTLLNEFMKRFPKYLTDFKFMICKDDDDVRNTSIWLCCANEFGRVSSINDMKFTKEIHELKNNKYSFDDIRNFIFSCLKDYEQIYNEIYNEY</sequence>
<dbReference type="NCBIfam" id="TIGR01639">
    <property type="entry name" value="P_fal_TIGR01639"/>
    <property type="match status" value="1"/>
</dbReference>
<evidence type="ECO:0000259" key="1">
    <source>
        <dbReference type="Pfam" id="PF09687"/>
    </source>
</evidence>
<name>A0A2P9DMD1_PLARE</name>
<dbReference type="EMBL" id="LT969576">
    <property type="protein sequence ID" value="SOV81650.1"/>
    <property type="molecule type" value="Genomic_DNA"/>
</dbReference>